<evidence type="ECO:0000256" key="2">
    <source>
        <dbReference type="ARBA" id="ARBA00022448"/>
    </source>
</evidence>
<dbReference type="PROSITE" id="PS50893">
    <property type="entry name" value="ABC_TRANSPORTER_2"/>
    <property type="match status" value="1"/>
</dbReference>
<keyword evidence="3" id="KW-1003">Cell membrane</keyword>
<evidence type="ECO:0000313" key="13">
    <source>
        <dbReference type="Proteomes" id="UP000319160"/>
    </source>
</evidence>
<feature type="transmembrane region" description="Helical" evidence="9">
    <location>
        <begin position="356"/>
        <end position="380"/>
    </location>
</feature>
<evidence type="ECO:0000259" key="10">
    <source>
        <dbReference type="PROSITE" id="PS50893"/>
    </source>
</evidence>
<keyword evidence="13" id="KW-1185">Reference proteome</keyword>
<dbReference type="AlphaFoldDB" id="A0A553HSP8"/>
<dbReference type="SUPFAM" id="SSF90123">
    <property type="entry name" value="ABC transporter transmembrane region"/>
    <property type="match status" value="1"/>
</dbReference>
<evidence type="ECO:0008006" key="14">
    <source>
        <dbReference type="Google" id="ProtNLM"/>
    </source>
</evidence>
<dbReference type="PANTHER" id="PTHR24221:SF651">
    <property type="entry name" value="HEAVY METAL TOLERANCE PROTEIN"/>
    <property type="match status" value="1"/>
</dbReference>
<dbReference type="STRING" id="2512241.A0A553HSP8"/>
<feature type="transmembrane region" description="Helical" evidence="9">
    <location>
        <begin position="145"/>
        <end position="166"/>
    </location>
</feature>
<dbReference type="GO" id="GO:0140359">
    <property type="term" value="F:ABC-type transporter activity"/>
    <property type="evidence" value="ECO:0007669"/>
    <property type="project" value="InterPro"/>
</dbReference>
<name>A0A553HSP8_9PEZI</name>
<dbReference type="InterPro" id="IPR036640">
    <property type="entry name" value="ABC1_TM_sf"/>
</dbReference>
<dbReference type="Pfam" id="PF00005">
    <property type="entry name" value="ABC_tran"/>
    <property type="match status" value="1"/>
</dbReference>
<dbReference type="Gene3D" id="1.20.1560.10">
    <property type="entry name" value="ABC transporter type 1, transmembrane domain"/>
    <property type="match status" value="1"/>
</dbReference>
<keyword evidence="5" id="KW-0547">Nucleotide-binding</keyword>
<evidence type="ECO:0000256" key="9">
    <source>
        <dbReference type="SAM" id="Phobius"/>
    </source>
</evidence>
<evidence type="ECO:0000256" key="3">
    <source>
        <dbReference type="ARBA" id="ARBA00022475"/>
    </source>
</evidence>
<dbReference type="GO" id="GO:0016887">
    <property type="term" value="F:ATP hydrolysis activity"/>
    <property type="evidence" value="ECO:0007669"/>
    <property type="project" value="InterPro"/>
</dbReference>
<protein>
    <recommendedName>
        <fullName evidence="14">ABC transporter domain-containing protein</fullName>
    </recommendedName>
</protein>
<feature type="transmembrane region" description="Helical" evidence="9">
    <location>
        <begin position="6"/>
        <end position="27"/>
    </location>
</feature>
<dbReference type="Gene3D" id="3.40.50.300">
    <property type="entry name" value="P-loop containing nucleotide triphosphate hydrolases"/>
    <property type="match status" value="1"/>
</dbReference>
<feature type="transmembrane region" description="Helical" evidence="9">
    <location>
        <begin position="503"/>
        <end position="528"/>
    </location>
</feature>
<evidence type="ECO:0000256" key="8">
    <source>
        <dbReference type="ARBA" id="ARBA00023136"/>
    </source>
</evidence>
<evidence type="ECO:0000256" key="1">
    <source>
        <dbReference type="ARBA" id="ARBA00004651"/>
    </source>
</evidence>
<reference evidence="13" key="1">
    <citation type="submission" date="2019-06" db="EMBL/GenBank/DDBJ databases">
        <title>Draft genome sequence of the griseofulvin-producing fungus Xylaria cubensis strain G536.</title>
        <authorList>
            <person name="Mead M.E."/>
            <person name="Raja H.A."/>
            <person name="Steenwyk J.L."/>
            <person name="Knowles S.L."/>
            <person name="Oberlies N.H."/>
            <person name="Rokas A."/>
        </authorList>
    </citation>
    <scope>NUCLEOTIDE SEQUENCE [LARGE SCALE GENOMIC DNA]</scope>
    <source>
        <strain evidence="13">G536</strain>
    </source>
</reference>
<accession>A0A553HSP8</accession>
<dbReference type="InterPro" id="IPR003439">
    <property type="entry name" value="ABC_transporter-like_ATP-bd"/>
</dbReference>
<evidence type="ECO:0000256" key="4">
    <source>
        <dbReference type="ARBA" id="ARBA00022692"/>
    </source>
</evidence>
<dbReference type="InterPro" id="IPR027417">
    <property type="entry name" value="P-loop_NTPase"/>
</dbReference>
<keyword evidence="8 9" id="KW-0472">Membrane</keyword>
<feature type="domain" description="ABC transporter" evidence="10">
    <location>
        <begin position="564"/>
        <end position="778"/>
    </location>
</feature>
<dbReference type="InterPro" id="IPR017871">
    <property type="entry name" value="ABC_transporter-like_CS"/>
</dbReference>
<dbReference type="SUPFAM" id="SSF52540">
    <property type="entry name" value="P-loop containing nucleoside triphosphate hydrolases"/>
    <property type="match status" value="1"/>
</dbReference>
<feature type="transmembrane region" description="Helical" evidence="9">
    <location>
        <begin position="386"/>
        <end position="406"/>
    </location>
</feature>
<feature type="transmembrane region" description="Helical" evidence="9">
    <location>
        <begin position="114"/>
        <end position="133"/>
    </location>
</feature>
<dbReference type="SMART" id="SM00382">
    <property type="entry name" value="AAA"/>
    <property type="match status" value="1"/>
</dbReference>
<gene>
    <name evidence="12" type="ORF">FHL15_008170</name>
</gene>
<feature type="transmembrane region" description="Helical" evidence="9">
    <location>
        <begin position="464"/>
        <end position="491"/>
    </location>
</feature>
<evidence type="ECO:0000256" key="7">
    <source>
        <dbReference type="ARBA" id="ARBA00022989"/>
    </source>
</evidence>
<keyword evidence="2" id="KW-0813">Transport</keyword>
<dbReference type="FunFam" id="3.40.50.300:FF:000299">
    <property type="entry name" value="ABC transporter ATP-binding protein/permease"/>
    <property type="match status" value="1"/>
</dbReference>
<dbReference type="GO" id="GO:0005524">
    <property type="term" value="F:ATP binding"/>
    <property type="evidence" value="ECO:0007669"/>
    <property type="project" value="UniProtKB-KW"/>
</dbReference>
<dbReference type="EMBL" id="VFLP01000050">
    <property type="protein sequence ID" value="TRX90965.1"/>
    <property type="molecule type" value="Genomic_DNA"/>
</dbReference>
<keyword evidence="7 9" id="KW-1133">Transmembrane helix</keyword>
<dbReference type="PROSITE" id="PS00211">
    <property type="entry name" value="ABC_TRANSPORTER_1"/>
    <property type="match status" value="1"/>
</dbReference>
<comment type="subcellular location">
    <subcellularLocation>
        <location evidence="1">Cell membrane</location>
        <topology evidence="1">Multi-pass membrane protein</topology>
    </subcellularLocation>
</comment>
<comment type="caution">
    <text evidence="12">The sequence shown here is derived from an EMBL/GenBank/DDBJ whole genome shotgun (WGS) entry which is preliminary data.</text>
</comment>
<dbReference type="Proteomes" id="UP000319160">
    <property type="component" value="Unassembled WGS sequence"/>
</dbReference>
<sequence length="779" mass="88196">MAFDLLFWAYPLSLWIGYIVSYLCRAVRAKQGIVLFSFNRRKNTDSIVRIFNVLIIISTSVSLITALQVVSKRGYGQGWTSENYISSTLAVGFFYLAGLFPDADAQYAHSDTDLHMWVISIAYETAWLCYCALPKNRSRSSWDATLLAFGVLKISLFSSMILIYFWDVLRSRGENRIITPDESRPIFNSTLADDRCEDYGTRGQTVNPKEYGNKGDAQSTTWVEYALGFRKLIPFLWPSESRLQLRVIFCFALLLAQRIVNIFAPHQLGIVVDSLGAGQFPHRHLLLYVFLRGIQGQQGIIGALRAILWIPVSQSTFRRLSSAAFQHILCLSLDFHQSKRVGEVISALSKGGALNTFLDALIFQLFPMVADLWIAAAYFYFYFNAFYSLMVIAATWFYIYITIYMAKYRGRARREMTKREREMDAAKTDALLSYETVHHCGAVPMEISRYEKLIALFQRAENHVWFSLNILNVVQHSVFTIATLLLCYLNVYEIAKGIQEVSMFVTLITYIAQLQMPLSFFGSFYTMVQNNLVDAERMLELFHEEAVVTDHECSVDLPACRGAISFLNVSFQYDRRGPALNRISFEIPPGTSAAIVGESGSGKSTILKLIFRFYDPSGGEVKLDSVNIRDIRIDNLRSHIGVVAQDTILFNDTMMYNLLYANPRASQFEVEAACRAASIHEMISRLPLGYSTVVGERGLKLSGGERQRVAIARALLQSPRILLLDEATSSLDTKTEREVQESLDKISEGRTTIMIALFMFSKGNSRKCYKHAMSLLSIN</sequence>
<dbReference type="Pfam" id="PF00664">
    <property type="entry name" value="ABC_membrane"/>
    <property type="match status" value="1"/>
</dbReference>
<dbReference type="CDD" id="cd18583">
    <property type="entry name" value="ABC_6TM_HMT1"/>
    <property type="match status" value="1"/>
</dbReference>
<proteinExistence type="predicted"/>
<dbReference type="OrthoDB" id="6500128at2759"/>
<dbReference type="GO" id="GO:0005886">
    <property type="term" value="C:plasma membrane"/>
    <property type="evidence" value="ECO:0007669"/>
    <property type="project" value="UniProtKB-SubCell"/>
</dbReference>
<evidence type="ECO:0000259" key="11">
    <source>
        <dbReference type="PROSITE" id="PS50929"/>
    </source>
</evidence>
<keyword evidence="6" id="KW-0067">ATP-binding</keyword>
<dbReference type="PANTHER" id="PTHR24221">
    <property type="entry name" value="ATP-BINDING CASSETTE SUB-FAMILY B"/>
    <property type="match status" value="1"/>
</dbReference>
<feature type="transmembrane region" description="Helical" evidence="9">
    <location>
        <begin position="47"/>
        <end position="70"/>
    </location>
</feature>
<dbReference type="InterPro" id="IPR003593">
    <property type="entry name" value="AAA+_ATPase"/>
</dbReference>
<evidence type="ECO:0000313" key="12">
    <source>
        <dbReference type="EMBL" id="TRX90965.1"/>
    </source>
</evidence>
<dbReference type="PROSITE" id="PS50929">
    <property type="entry name" value="ABC_TM1F"/>
    <property type="match status" value="1"/>
</dbReference>
<dbReference type="InterPro" id="IPR011527">
    <property type="entry name" value="ABC1_TM_dom"/>
</dbReference>
<keyword evidence="4 9" id="KW-0812">Transmembrane</keyword>
<organism evidence="12 13">
    <name type="scientific">Xylaria flabelliformis</name>
    <dbReference type="NCBI Taxonomy" id="2512241"/>
    <lineage>
        <taxon>Eukaryota</taxon>
        <taxon>Fungi</taxon>
        <taxon>Dikarya</taxon>
        <taxon>Ascomycota</taxon>
        <taxon>Pezizomycotina</taxon>
        <taxon>Sordariomycetes</taxon>
        <taxon>Xylariomycetidae</taxon>
        <taxon>Xylariales</taxon>
        <taxon>Xylariaceae</taxon>
        <taxon>Xylaria</taxon>
    </lineage>
</organism>
<dbReference type="InterPro" id="IPR039421">
    <property type="entry name" value="Type_1_exporter"/>
</dbReference>
<dbReference type="GO" id="GO:0005774">
    <property type="term" value="C:vacuolar membrane"/>
    <property type="evidence" value="ECO:0007669"/>
    <property type="project" value="TreeGrafter"/>
</dbReference>
<feature type="domain" description="ABC transmembrane type-1" evidence="11">
    <location>
        <begin position="248"/>
        <end position="530"/>
    </location>
</feature>
<evidence type="ECO:0000256" key="6">
    <source>
        <dbReference type="ARBA" id="ARBA00022840"/>
    </source>
</evidence>
<evidence type="ECO:0000256" key="5">
    <source>
        <dbReference type="ARBA" id="ARBA00022741"/>
    </source>
</evidence>